<reference evidence="3 4" key="1">
    <citation type="journal article" date="2015" name="Fungal Genet. Biol.">
        <title>Evolution of novel wood decay mechanisms in Agaricales revealed by the genome sequences of Fistulina hepatica and Cylindrobasidium torrendii.</title>
        <authorList>
            <person name="Floudas D."/>
            <person name="Held B.W."/>
            <person name="Riley R."/>
            <person name="Nagy L.G."/>
            <person name="Koehler G."/>
            <person name="Ransdell A.S."/>
            <person name="Younus H."/>
            <person name="Chow J."/>
            <person name="Chiniquy J."/>
            <person name="Lipzen A."/>
            <person name="Tritt A."/>
            <person name="Sun H."/>
            <person name="Haridas S."/>
            <person name="LaButti K."/>
            <person name="Ohm R.A."/>
            <person name="Kues U."/>
            <person name="Blanchette R.A."/>
            <person name="Grigoriev I.V."/>
            <person name="Minto R.E."/>
            <person name="Hibbett D.S."/>
        </authorList>
    </citation>
    <scope>NUCLEOTIDE SEQUENCE [LARGE SCALE GENOMIC DNA]</scope>
    <source>
        <strain evidence="3 4">FP15055 ss-10</strain>
    </source>
</reference>
<keyword evidence="4" id="KW-1185">Reference proteome</keyword>
<feature type="region of interest" description="Disordered" evidence="2">
    <location>
        <begin position="93"/>
        <end position="282"/>
    </location>
</feature>
<feature type="compositionally biased region" description="Polar residues" evidence="2">
    <location>
        <begin position="261"/>
        <end position="272"/>
    </location>
</feature>
<dbReference type="AlphaFoldDB" id="A0A0D7B9J2"/>
<proteinExistence type="predicted"/>
<evidence type="ECO:0000313" key="3">
    <source>
        <dbReference type="EMBL" id="KIY66824.1"/>
    </source>
</evidence>
<organism evidence="3 4">
    <name type="scientific">Cylindrobasidium torrendii FP15055 ss-10</name>
    <dbReference type="NCBI Taxonomy" id="1314674"/>
    <lineage>
        <taxon>Eukaryota</taxon>
        <taxon>Fungi</taxon>
        <taxon>Dikarya</taxon>
        <taxon>Basidiomycota</taxon>
        <taxon>Agaricomycotina</taxon>
        <taxon>Agaricomycetes</taxon>
        <taxon>Agaricomycetidae</taxon>
        <taxon>Agaricales</taxon>
        <taxon>Marasmiineae</taxon>
        <taxon>Physalacriaceae</taxon>
        <taxon>Cylindrobasidium</taxon>
    </lineage>
</organism>
<accession>A0A0D7B9J2</accession>
<dbReference type="EMBL" id="KN880543">
    <property type="protein sequence ID" value="KIY66824.1"/>
    <property type="molecule type" value="Genomic_DNA"/>
</dbReference>
<evidence type="ECO:0000313" key="4">
    <source>
        <dbReference type="Proteomes" id="UP000054007"/>
    </source>
</evidence>
<sequence length="282" mass="30952">MKAFLDLVGGSRRNKRTKSESPVILSRPSSLVFAGPASPIRISQAIELHERILELEKENESLRQDNAQLMEDAVSRNTDLQLLRKAHTALLRSHPIVPRRQQDTAAPQPASKVSDGSKSRIPVLSRPRPPLSLIPISVPPLCFDQSPSTPKTPSPKRFSTPTPPARDRLLANKRKNTADTPPGRPAKKATAARPPISPTLFMTPKKDVQTTPKKQKVATPVKQNTTPPRRTPMKRTPVSIQQKGKLGTPTKGSPMKDISPFANSTNMMSPGNENRLPAWVPT</sequence>
<keyword evidence="1" id="KW-0175">Coiled coil</keyword>
<evidence type="ECO:0000256" key="1">
    <source>
        <dbReference type="SAM" id="Coils"/>
    </source>
</evidence>
<protein>
    <submittedName>
        <fullName evidence="3">Uncharacterized protein</fullName>
    </submittedName>
</protein>
<gene>
    <name evidence="3" type="ORF">CYLTODRAFT_491165</name>
</gene>
<evidence type="ECO:0000256" key="2">
    <source>
        <dbReference type="SAM" id="MobiDB-lite"/>
    </source>
</evidence>
<feature type="compositionally biased region" description="Low complexity" evidence="2">
    <location>
        <begin position="133"/>
        <end position="160"/>
    </location>
</feature>
<dbReference type="Proteomes" id="UP000054007">
    <property type="component" value="Unassembled WGS sequence"/>
</dbReference>
<name>A0A0D7B9J2_9AGAR</name>
<feature type="coiled-coil region" evidence="1">
    <location>
        <begin position="45"/>
        <end position="72"/>
    </location>
</feature>